<organism evidence="3">
    <name type="scientific">unclassified Marinobacter</name>
    <dbReference type="NCBI Taxonomy" id="83889"/>
    <lineage>
        <taxon>Bacteria</taxon>
        <taxon>Pseudomonadati</taxon>
        <taxon>Pseudomonadota</taxon>
        <taxon>Gammaproteobacteria</taxon>
        <taxon>Pseudomonadales</taxon>
        <taxon>Marinobacteraceae</taxon>
        <taxon>Marinobacter</taxon>
    </lineage>
</organism>
<dbReference type="GO" id="GO:0052689">
    <property type="term" value="F:carboxylic ester hydrolase activity"/>
    <property type="evidence" value="ECO:0007669"/>
    <property type="project" value="UniProtKB-ARBA"/>
</dbReference>
<keyword evidence="4" id="KW-0002">3D-structure</keyword>
<accession>A0A9X9ZA43</accession>
<feature type="disulfide bond" evidence="4">
    <location>
        <begin position="195"/>
        <end position="232"/>
    </location>
</feature>
<feature type="disulfide bond" evidence="4">
    <location>
        <begin position="270"/>
        <end position="287"/>
    </location>
</feature>
<dbReference type="InterPro" id="IPR029058">
    <property type="entry name" value="AB_hydrolase_fold"/>
</dbReference>
<dbReference type="PDB" id="7VPB">
    <property type="method" value="X-ray"/>
    <property type="resolution" value="1.68 A"/>
    <property type="chains" value="A/B=1-291"/>
</dbReference>
<feature type="domain" description="PET hydrolase/cutinase-like" evidence="2">
    <location>
        <begin position="19"/>
        <end position="288"/>
    </location>
</feature>
<keyword evidence="1" id="KW-0378">Hydrolase</keyword>
<proteinExistence type="evidence at protein level"/>
<protein>
    <submittedName>
        <fullName evidence="3">Plastic degrading hydrolase Ple629</fullName>
    </submittedName>
</protein>
<dbReference type="AlphaFoldDB" id="A0A9X9ZA43"/>
<dbReference type="InterPro" id="IPR041127">
    <property type="entry name" value="PET_hydrolase/cutinase-like"/>
</dbReference>
<name>A0A9X9ZA43_9GAMM</name>
<dbReference type="Pfam" id="PF12740">
    <property type="entry name" value="PETase"/>
    <property type="match status" value="1"/>
</dbReference>
<dbReference type="SMR" id="A0A9X9ZA43"/>
<dbReference type="InterPro" id="IPR050261">
    <property type="entry name" value="FrsA_esterase"/>
</dbReference>
<dbReference type="Gene3D" id="3.40.50.1820">
    <property type="entry name" value="alpha/beta hydrolase"/>
    <property type="match status" value="1"/>
</dbReference>
<evidence type="ECO:0000313" key="3">
    <source>
        <dbReference type="PDB" id="7VPB"/>
    </source>
</evidence>
<reference evidence="4" key="1">
    <citation type="journal article" date="2022" name="Biochem. Biophys. Res. Commun.">
        <title>Structural insight and engineering of a plastic degrading hydrolase Ple629.</title>
        <authorList>
            <person name="Li Z."/>
            <person name="Zhao Y."/>
            <person name="Wu P."/>
            <person name="Wang H."/>
            <person name="Li Q."/>
            <person name="Gao J."/>
            <person name="Qin H.M."/>
            <person name="Wei H."/>
            <person name="Bornscheuer U.T."/>
            <person name="Han X."/>
            <person name="Wei R."/>
            <person name="Liu W."/>
        </authorList>
    </citation>
    <scope>X-RAY CRYSTALLOGRAPHY (1.68 ANGSTROMS)</scope>
    <scope>DISULFIDE BONDS</scope>
</reference>
<evidence type="ECO:0000259" key="2">
    <source>
        <dbReference type="Pfam" id="PF12740"/>
    </source>
</evidence>
<dbReference type="PANTHER" id="PTHR22946">
    <property type="entry name" value="DIENELACTONE HYDROLASE DOMAIN-CONTAINING PROTEIN-RELATED"/>
    <property type="match status" value="1"/>
</dbReference>
<dbReference type="SUPFAM" id="SSF53474">
    <property type="entry name" value="alpha/beta-Hydrolases"/>
    <property type="match status" value="1"/>
</dbReference>
<dbReference type="PANTHER" id="PTHR22946:SF9">
    <property type="entry name" value="POLYKETIDE TRANSFERASE AF380"/>
    <property type="match status" value="1"/>
</dbReference>
<evidence type="ECO:0000256" key="1">
    <source>
        <dbReference type="ARBA" id="ARBA00022801"/>
    </source>
</evidence>
<sequence>MGGGGSGGGNNGGGGGCEADCGYERGPDPSVSLLEASTGPFSVRTSNVSSSVRGFGGGTIHYPTNTTGTMAAIVVIPGFVSPESSIAWWGPKLASHGFVVMTIGTNSGFDQPASRASQLNNALDYLIEQNGSSRSPINGMIDTDRLGVMGWSMGGGGTLRVATEGRVSAAIPLAPWDSSSSQFRSIDTPTLIFACENDSTAPVRSHADPFYDAIPDSTAKAFVELDGGGHTCANGSSGFGGSYNDVLSRLGVSWMKLHLDKDQRYNQFVCGPNHESDRSISEYRGTCPYLE</sequence>
<evidence type="ECO:0007829" key="4">
    <source>
        <dbReference type="PDB" id="7VPB"/>
    </source>
</evidence>